<dbReference type="PATRIC" id="fig|762967.3.peg.245"/>
<dbReference type="RefSeq" id="WP_008540717.1">
    <property type="nucleotide sequence ID" value="NZ_JH604867.1"/>
</dbReference>
<dbReference type="SUPFAM" id="SSF81901">
    <property type="entry name" value="HCP-like"/>
    <property type="match status" value="1"/>
</dbReference>
<dbReference type="SMART" id="SM00671">
    <property type="entry name" value="SEL1"/>
    <property type="match status" value="3"/>
</dbReference>
<dbReference type="Pfam" id="PF08238">
    <property type="entry name" value="Sel1"/>
    <property type="match status" value="3"/>
</dbReference>
<dbReference type="InterPro" id="IPR006597">
    <property type="entry name" value="Sel1-like"/>
</dbReference>
<dbReference type="AlphaFoldDB" id="H3KC39"/>
<dbReference type="PANTHER" id="PTHR11102">
    <property type="entry name" value="SEL-1-LIKE PROTEIN"/>
    <property type="match status" value="1"/>
</dbReference>
<dbReference type="InterPro" id="IPR011990">
    <property type="entry name" value="TPR-like_helical_dom_sf"/>
</dbReference>
<dbReference type="HOGENOM" id="CLU_000288_36_8_4"/>
<keyword evidence="3" id="KW-1185">Reference proteome</keyword>
<feature type="chain" id="PRO_5003587878" evidence="1">
    <location>
        <begin position="27"/>
        <end position="249"/>
    </location>
</feature>
<evidence type="ECO:0000256" key="1">
    <source>
        <dbReference type="SAM" id="SignalP"/>
    </source>
</evidence>
<dbReference type="EMBL" id="AFBQ01000035">
    <property type="protein sequence ID" value="EHY32294.1"/>
    <property type="molecule type" value="Genomic_DNA"/>
</dbReference>
<protein>
    <submittedName>
        <fullName evidence="2">Sel1 repeat protein</fullName>
    </submittedName>
</protein>
<feature type="signal peptide" evidence="1">
    <location>
        <begin position="1"/>
        <end position="26"/>
    </location>
</feature>
<proteinExistence type="predicted"/>
<gene>
    <name evidence="2" type="ORF">HMPREF9440_00289</name>
</gene>
<evidence type="ECO:0000313" key="3">
    <source>
        <dbReference type="Proteomes" id="UP000004956"/>
    </source>
</evidence>
<accession>H3KC39</accession>
<dbReference type="InterPro" id="IPR050767">
    <property type="entry name" value="Sel1_AlgK"/>
</dbReference>
<dbReference type="STRING" id="762967.HMPREF9440_00289"/>
<reference evidence="2 3" key="1">
    <citation type="submission" date="2011-11" db="EMBL/GenBank/DDBJ databases">
        <authorList>
            <person name="Weinstock G."/>
            <person name="Sodergren E."/>
            <person name="Clifton S."/>
            <person name="Fulton L."/>
            <person name="Fulton B."/>
            <person name="Courtney L."/>
            <person name="Fronick C."/>
            <person name="Harrison M."/>
            <person name="Strong C."/>
            <person name="Farmer C."/>
            <person name="Delahaunty K."/>
            <person name="Markovic C."/>
            <person name="Hall O."/>
            <person name="Minx P."/>
            <person name="Tomlinson C."/>
            <person name="Mitreva M."/>
            <person name="Hou S."/>
            <person name="Chen J."/>
            <person name="Wollam A."/>
            <person name="Pepin K.H."/>
            <person name="Johnson M."/>
            <person name="Bhonagiri V."/>
            <person name="Zhang X."/>
            <person name="Suruliraj S."/>
            <person name="Warren W."/>
            <person name="Chinwalla A."/>
            <person name="Mardis E.R."/>
            <person name="Wilson R.K."/>
        </authorList>
    </citation>
    <scope>NUCLEOTIDE SEQUENCE [LARGE SCALE GENOMIC DNA]</scope>
    <source>
        <strain evidence="2 3">YIT 11816</strain>
    </source>
</reference>
<organism evidence="2 3">
    <name type="scientific">Sutterella parvirubra YIT 11816</name>
    <dbReference type="NCBI Taxonomy" id="762967"/>
    <lineage>
        <taxon>Bacteria</taxon>
        <taxon>Pseudomonadati</taxon>
        <taxon>Pseudomonadota</taxon>
        <taxon>Betaproteobacteria</taxon>
        <taxon>Burkholderiales</taxon>
        <taxon>Sutterellaceae</taxon>
        <taxon>Sutterella</taxon>
    </lineage>
</organism>
<keyword evidence="1" id="KW-0732">Signal</keyword>
<dbReference type="PANTHER" id="PTHR11102:SF160">
    <property type="entry name" value="ERAD-ASSOCIATED E3 UBIQUITIN-PROTEIN LIGASE COMPONENT HRD3"/>
    <property type="match status" value="1"/>
</dbReference>
<dbReference type="OrthoDB" id="5365194at2"/>
<evidence type="ECO:0000313" key="2">
    <source>
        <dbReference type="EMBL" id="EHY32294.1"/>
    </source>
</evidence>
<dbReference type="Gene3D" id="1.25.40.10">
    <property type="entry name" value="Tetratricopeptide repeat domain"/>
    <property type="match status" value="1"/>
</dbReference>
<name>H3KC39_9BURK</name>
<comment type="caution">
    <text evidence="2">The sequence shown here is derived from an EMBL/GenBank/DDBJ whole genome shotgun (WGS) entry which is preliminary data.</text>
</comment>
<dbReference type="Proteomes" id="UP000004956">
    <property type="component" value="Unassembled WGS sequence"/>
</dbReference>
<sequence>MHKNDLRLTALLCGVVAALAAGSASAGLQDGLRAVERNDFKAAVKAFEEGVPKDDAECLYQLGRLYFYGLGSTKPQRLTGIGWWERAALLGHVGSQLELGKVFREGLGVRPEARQGFVWDKKAADQGSSAGMKAVGDYYRNGWSKEKDLKAAAKWYRRSAEKGDPAGLMAWAKLLVDPETGEAPDRVSAYVLIQAAEKPSEGFTPDRNAAADARNLKAEMSQKDLEHAAKTTVADVLHRYSRLEDYQEE</sequence>